<dbReference type="InterPro" id="IPR036945">
    <property type="entry name" value="DAGK_sf"/>
</dbReference>
<dbReference type="Proteomes" id="UP000003544">
    <property type="component" value="Unassembled WGS sequence"/>
</dbReference>
<reference evidence="20 21" key="1">
    <citation type="journal article" date="2011" name="J. Bacteriol.">
        <title>Draft genome sequence of Methylophaga aminisulfidivorans MP T.</title>
        <authorList>
            <person name="Han G.H."/>
            <person name="Kim W."/>
            <person name="Chun J."/>
            <person name="Kim S.W."/>
        </authorList>
    </citation>
    <scope>NUCLEOTIDE SEQUENCE [LARGE SCALE GENOMIC DNA]</scope>
    <source>
        <strain evidence="21">MP(T)</strain>
    </source>
</reference>
<keyword evidence="18" id="KW-0479">Metal-binding</keyword>
<dbReference type="EMBL" id="AFIG01000002">
    <property type="protein sequence ID" value="EGL53943.1"/>
    <property type="molecule type" value="Genomic_DNA"/>
</dbReference>
<dbReference type="GO" id="GO:0008654">
    <property type="term" value="P:phospholipid biosynthetic process"/>
    <property type="evidence" value="ECO:0007669"/>
    <property type="project" value="UniProtKB-KW"/>
</dbReference>
<keyword evidence="5" id="KW-0808">Transferase</keyword>
<comment type="subcellular location">
    <subcellularLocation>
        <location evidence="1">Cell membrane</location>
        <topology evidence="1">Multi-pass membrane protein</topology>
    </subcellularLocation>
</comment>
<dbReference type="PANTHER" id="PTHR34299">
    <property type="entry name" value="DIACYLGLYCEROL KINASE"/>
    <property type="match status" value="1"/>
</dbReference>
<keyword evidence="13" id="KW-0594">Phospholipid biosynthesis</keyword>
<protein>
    <submittedName>
        <fullName evidence="20">Diacylglycerol kinase</fullName>
    </submittedName>
</protein>
<dbReference type="PANTHER" id="PTHR34299:SF1">
    <property type="entry name" value="DIACYLGLYCEROL KINASE"/>
    <property type="match status" value="1"/>
</dbReference>
<feature type="binding site" evidence="18">
    <location>
        <position position="13"/>
    </location>
    <ligand>
        <name>a divalent metal cation</name>
        <dbReference type="ChEBI" id="CHEBI:60240"/>
    </ligand>
</feature>
<feature type="binding site" evidence="16">
    <location>
        <position position="6"/>
    </location>
    <ligand>
        <name>substrate</name>
    </ligand>
</feature>
<keyword evidence="12 19" id="KW-0472">Membrane</keyword>
<dbReference type="Pfam" id="PF01219">
    <property type="entry name" value="DAGK_prokar"/>
    <property type="match status" value="1"/>
</dbReference>
<feature type="binding site" evidence="16">
    <location>
        <position position="35"/>
    </location>
    <ligand>
        <name>substrate</name>
    </ligand>
</feature>
<evidence type="ECO:0000256" key="3">
    <source>
        <dbReference type="ARBA" id="ARBA00022475"/>
    </source>
</evidence>
<evidence type="ECO:0000256" key="19">
    <source>
        <dbReference type="SAM" id="Phobius"/>
    </source>
</evidence>
<dbReference type="PROSITE" id="PS01069">
    <property type="entry name" value="DAGK_PROKAR"/>
    <property type="match status" value="1"/>
</dbReference>
<dbReference type="GO" id="GO:0046872">
    <property type="term" value="F:metal ion binding"/>
    <property type="evidence" value="ECO:0007669"/>
    <property type="project" value="UniProtKB-KW"/>
</dbReference>
<evidence type="ECO:0000256" key="17">
    <source>
        <dbReference type="PIRSR" id="PIRSR600829-3"/>
    </source>
</evidence>
<evidence type="ECO:0000256" key="10">
    <source>
        <dbReference type="ARBA" id="ARBA00022989"/>
    </source>
</evidence>
<evidence type="ECO:0000256" key="11">
    <source>
        <dbReference type="ARBA" id="ARBA00023098"/>
    </source>
</evidence>
<gene>
    <name evidence="20" type="ORF">MAMP_00312</name>
</gene>
<keyword evidence="4" id="KW-0444">Lipid biosynthesis</keyword>
<comment type="similarity">
    <text evidence="2">Belongs to the bacterial diacylglycerol kinase family.</text>
</comment>
<evidence type="ECO:0000313" key="20">
    <source>
        <dbReference type="EMBL" id="EGL53943.1"/>
    </source>
</evidence>
<evidence type="ECO:0000256" key="16">
    <source>
        <dbReference type="PIRSR" id="PIRSR600829-2"/>
    </source>
</evidence>
<keyword evidence="11" id="KW-0443">Lipid metabolism</keyword>
<dbReference type="GO" id="GO:0016301">
    <property type="term" value="F:kinase activity"/>
    <property type="evidence" value="ECO:0007669"/>
    <property type="project" value="UniProtKB-KW"/>
</dbReference>
<evidence type="ECO:0000256" key="5">
    <source>
        <dbReference type="ARBA" id="ARBA00022679"/>
    </source>
</evidence>
<keyword evidence="18" id="KW-0460">Magnesium</keyword>
<evidence type="ECO:0000256" key="9">
    <source>
        <dbReference type="ARBA" id="ARBA00022840"/>
    </source>
</evidence>
<comment type="cofactor">
    <cofactor evidence="18">
        <name>Mg(2+)</name>
        <dbReference type="ChEBI" id="CHEBI:18420"/>
    </cofactor>
    <text evidence="18">Mn(2+), Zn(2+), Cd(2+) and Co(2+) support activity to lesser extents.</text>
</comment>
<keyword evidence="6 19" id="KW-0812">Transmembrane</keyword>
<organism evidence="20 21">
    <name type="scientific">Methylophaga aminisulfidivorans MP</name>
    <dbReference type="NCBI Taxonomy" id="1026882"/>
    <lineage>
        <taxon>Bacteria</taxon>
        <taxon>Pseudomonadati</taxon>
        <taxon>Pseudomonadota</taxon>
        <taxon>Gammaproteobacteria</taxon>
        <taxon>Thiotrichales</taxon>
        <taxon>Piscirickettsiaceae</taxon>
        <taxon>Methylophaga</taxon>
    </lineage>
</organism>
<evidence type="ECO:0000256" key="1">
    <source>
        <dbReference type="ARBA" id="ARBA00004651"/>
    </source>
</evidence>
<dbReference type="AlphaFoldDB" id="F5T0U8"/>
<dbReference type="eggNOG" id="COG0818">
    <property type="taxonomic scope" value="Bacteria"/>
</dbReference>
<keyword evidence="8 20" id="KW-0418">Kinase</keyword>
<evidence type="ECO:0000313" key="21">
    <source>
        <dbReference type="Proteomes" id="UP000003544"/>
    </source>
</evidence>
<feature type="active site" description="Proton acceptor" evidence="15">
    <location>
        <position position="6"/>
    </location>
</feature>
<dbReference type="GO" id="GO:0005524">
    <property type="term" value="F:ATP binding"/>
    <property type="evidence" value="ECO:0007669"/>
    <property type="project" value="UniProtKB-KW"/>
</dbReference>
<keyword evidence="7 17" id="KW-0547">Nucleotide-binding</keyword>
<feature type="transmembrane region" description="Helical" evidence="19">
    <location>
        <begin position="33"/>
        <end position="53"/>
    </location>
</feature>
<feature type="binding site" evidence="17">
    <location>
        <begin position="31"/>
        <end position="32"/>
    </location>
    <ligand>
        <name>ATP</name>
        <dbReference type="ChEBI" id="CHEBI:30616"/>
    </ligand>
</feature>
<dbReference type="STRING" id="1026882.MAMP_00312"/>
<evidence type="ECO:0000256" key="6">
    <source>
        <dbReference type="ARBA" id="ARBA00022692"/>
    </source>
</evidence>
<evidence type="ECO:0000256" key="14">
    <source>
        <dbReference type="ARBA" id="ARBA00023264"/>
    </source>
</evidence>
<evidence type="ECO:0000256" key="7">
    <source>
        <dbReference type="ARBA" id="ARBA00022741"/>
    </source>
</evidence>
<evidence type="ECO:0000256" key="13">
    <source>
        <dbReference type="ARBA" id="ARBA00023209"/>
    </source>
</evidence>
<comment type="caution">
    <text evidence="20">The sequence shown here is derived from an EMBL/GenBank/DDBJ whole genome shotgun (WGS) entry which is preliminary data.</text>
</comment>
<evidence type="ECO:0000256" key="8">
    <source>
        <dbReference type="ARBA" id="ARBA00022777"/>
    </source>
</evidence>
<evidence type="ECO:0000256" key="15">
    <source>
        <dbReference type="PIRSR" id="PIRSR600829-1"/>
    </source>
</evidence>
<evidence type="ECO:0000256" key="2">
    <source>
        <dbReference type="ARBA" id="ARBA00005967"/>
    </source>
</evidence>
<dbReference type="Gene3D" id="1.10.287.3610">
    <property type="match status" value="1"/>
</dbReference>
<feature type="binding site" evidence="17">
    <location>
        <position position="13"/>
    </location>
    <ligand>
        <name>ATP</name>
        <dbReference type="ChEBI" id="CHEBI:30616"/>
    </ligand>
</feature>
<keyword evidence="10 19" id="KW-1133">Transmembrane helix</keyword>
<keyword evidence="9 17" id="KW-0067">ATP-binding</keyword>
<sequence>MVLILELVNSAIECVVDRVGMDWHPLSGRAKDYGSLAVLLGLVIAAGIWIGILY</sequence>
<accession>F5T0U8</accession>
<keyword evidence="21" id="KW-1185">Reference proteome</keyword>
<evidence type="ECO:0000256" key="12">
    <source>
        <dbReference type="ARBA" id="ARBA00023136"/>
    </source>
</evidence>
<name>F5T0U8_9GAMM</name>
<keyword evidence="3" id="KW-1003">Cell membrane</keyword>
<keyword evidence="14" id="KW-1208">Phospholipid metabolism</keyword>
<proteinExistence type="inferred from homology"/>
<evidence type="ECO:0000256" key="18">
    <source>
        <dbReference type="PIRSR" id="PIRSR600829-4"/>
    </source>
</evidence>
<evidence type="ECO:0000256" key="4">
    <source>
        <dbReference type="ARBA" id="ARBA00022516"/>
    </source>
</evidence>
<dbReference type="GO" id="GO:0005886">
    <property type="term" value="C:plasma membrane"/>
    <property type="evidence" value="ECO:0007669"/>
    <property type="project" value="UniProtKB-SubCell"/>
</dbReference>
<dbReference type="InterPro" id="IPR000829">
    <property type="entry name" value="DAGK"/>
</dbReference>